<dbReference type="RefSeq" id="WP_192364996.1">
    <property type="nucleotide sequence ID" value="NZ_CP119182.1"/>
</dbReference>
<dbReference type="GeneID" id="79933379"/>
<accession>A0A927LBH3</accession>
<dbReference type="GO" id="GO:0004553">
    <property type="term" value="F:hydrolase activity, hydrolyzing O-glycosyl compounds"/>
    <property type="evidence" value="ECO:0007669"/>
    <property type="project" value="InterPro"/>
</dbReference>
<organism evidence="2 3">
    <name type="scientific">Streptomyces caniscabiei</name>
    <dbReference type="NCBI Taxonomy" id="2746961"/>
    <lineage>
        <taxon>Bacteria</taxon>
        <taxon>Bacillati</taxon>
        <taxon>Actinomycetota</taxon>
        <taxon>Actinomycetes</taxon>
        <taxon>Kitasatosporales</taxon>
        <taxon>Streptomycetaceae</taxon>
        <taxon>Streptomyces</taxon>
    </lineage>
</organism>
<dbReference type="EMBL" id="JACYXT010000021">
    <property type="protein sequence ID" value="MBD9728719.1"/>
    <property type="molecule type" value="Genomic_DNA"/>
</dbReference>
<evidence type="ECO:0000313" key="2">
    <source>
        <dbReference type="EMBL" id="MBD9728719.1"/>
    </source>
</evidence>
<reference evidence="2" key="1">
    <citation type="submission" date="2020-09" db="EMBL/GenBank/DDBJ databases">
        <title>Streptomyces canutascabiei sp. nov., which causes potato common scab and is distributed across the world.</title>
        <authorList>
            <person name="Nguyen H.P."/>
            <person name="Weisberg A.J."/>
            <person name="Chang J.H."/>
            <person name="Clarke C.R."/>
        </authorList>
    </citation>
    <scope>NUCLEOTIDE SEQUENCE</scope>
    <source>
        <strain evidence="2">ID-01-6.2a</strain>
    </source>
</reference>
<protein>
    <submittedName>
        <fullName evidence="2">Beta-1,6-galactanase</fullName>
    </submittedName>
</protein>
<dbReference type="Gene3D" id="3.20.20.80">
    <property type="entry name" value="Glycosidases"/>
    <property type="match status" value="1"/>
</dbReference>
<evidence type="ECO:0000313" key="3">
    <source>
        <dbReference type="Proteomes" id="UP000661025"/>
    </source>
</evidence>
<dbReference type="PANTHER" id="PTHR42767:SF1">
    <property type="entry name" value="ENDO-BETA-1,6-GALACTANASE-LIKE DOMAIN-CONTAINING PROTEIN"/>
    <property type="match status" value="1"/>
</dbReference>
<dbReference type="SUPFAM" id="SSF51445">
    <property type="entry name" value="(Trans)glycosidases"/>
    <property type="match status" value="1"/>
</dbReference>
<dbReference type="InterPro" id="IPR017853">
    <property type="entry name" value="GH"/>
</dbReference>
<dbReference type="PROSITE" id="PS51318">
    <property type="entry name" value="TAT"/>
    <property type="match status" value="1"/>
</dbReference>
<gene>
    <name evidence="2" type="ORF">IHE70_37175</name>
</gene>
<proteinExistence type="predicted"/>
<dbReference type="SUPFAM" id="SSF51011">
    <property type="entry name" value="Glycosyl hydrolase domain"/>
    <property type="match status" value="1"/>
</dbReference>
<comment type="caution">
    <text evidence="2">The sequence shown here is derived from an EMBL/GenBank/DDBJ whole genome shotgun (WGS) entry which is preliminary data.</text>
</comment>
<dbReference type="InterPro" id="IPR039743">
    <property type="entry name" value="6GAL/EXGAL"/>
</dbReference>
<evidence type="ECO:0000256" key="1">
    <source>
        <dbReference type="SAM" id="MobiDB-lite"/>
    </source>
</evidence>
<sequence>MTASPDPTNDRQRPTAESPTPDRTAGHSPSFGRRALLAAAGGAVVGTALGTGTASADATIAINPATKYGTWEGWGTSLAWWANVFGARDDFADLWFTTKTTTYNGTALPGLGMNIARYNLGACSSNSINGESMVKSPNIPAFKQIEGFWQDYTNENPTSSAWKWTADANQRAALTKAVSRGATTELFANSPMWWMCSNHNPSGASGGGNNLQTWNYRQHASHLAATALYAKNNWGVNFTTVDPFNEPASTWWTATGTQEGCHMDPAVQAAVLPYMRSELDARGLTSVRISASDETNYDTARSTWNSFNASTKSLVSQVNVHGYQGAGGRRDLLYTDVVTTAGKKLWNSETGDSDGTGWTLARNLCYDFRWLHPTAWVYWQVMDPTAGWGMIKYDANTLQPGAIETKYYVMAQFSRHIRPGMTILDAGSSYTAAAYDAAARRLVIVAINTATTAQTFTFNLSGFTTVTGGSGGLVPRWNTHTSGGTDRYRAYSDTRLNGKSVAVPFAAGAVQTLQIDGVTI</sequence>
<dbReference type="AlphaFoldDB" id="A0A927LBH3"/>
<feature type="region of interest" description="Disordered" evidence="1">
    <location>
        <begin position="1"/>
        <end position="30"/>
    </location>
</feature>
<dbReference type="InterPro" id="IPR006311">
    <property type="entry name" value="TAT_signal"/>
</dbReference>
<dbReference type="Proteomes" id="UP000661025">
    <property type="component" value="Unassembled WGS sequence"/>
</dbReference>
<name>A0A927LBH3_9ACTN</name>
<dbReference type="PANTHER" id="PTHR42767">
    <property type="entry name" value="ENDO-BETA-1,6-GALACTANASE"/>
    <property type="match status" value="1"/>
</dbReference>